<dbReference type="InterPro" id="IPR035437">
    <property type="entry name" value="SNase_OB-fold_sf"/>
</dbReference>
<feature type="chain" id="PRO_5020868774" evidence="1">
    <location>
        <begin position="26"/>
        <end position="257"/>
    </location>
</feature>
<evidence type="ECO:0000313" key="4">
    <source>
        <dbReference type="Proteomes" id="UP000295375"/>
    </source>
</evidence>
<dbReference type="PROSITE" id="PS50830">
    <property type="entry name" value="TNASE_3"/>
    <property type="match status" value="1"/>
</dbReference>
<feature type="domain" description="TNase-like" evidence="2">
    <location>
        <begin position="33"/>
        <end position="164"/>
    </location>
</feature>
<reference evidence="3 4" key="1">
    <citation type="submission" date="2019-03" db="EMBL/GenBank/DDBJ databases">
        <title>Genomic Encyclopedia of Type Strains, Phase IV (KMG-IV): sequencing the most valuable type-strain genomes for metagenomic binning, comparative biology and taxonomic classification.</title>
        <authorList>
            <person name="Goeker M."/>
        </authorList>
    </citation>
    <scope>NUCLEOTIDE SEQUENCE [LARGE SCALE GENOMIC DNA]</scope>
    <source>
        <strain evidence="3 4">DSM 103792</strain>
    </source>
</reference>
<organism evidence="3 4">
    <name type="scientific">Permianibacter aggregans</name>
    <dbReference type="NCBI Taxonomy" id="1510150"/>
    <lineage>
        <taxon>Bacteria</taxon>
        <taxon>Pseudomonadati</taxon>
        <taxon>Pseudomonadota</taxon>
        <taxon>Gammaproteobacteria</taxon>
        <taxon>Pseudomonadales</taxon>
        <taxon>Pseudomonadaceae</taxon>
        <taxon>Permianibacter</taxon>
    </lineage>
</organism>
<sequence>MLRIPPKKALISAFFFCLPSGATLADGCLLPSPVESAQVASVTDGDTLRLTDGRKLRLLAIGAPEIDWENQENSEAFGLTAKKRLQWLLPKKSAVMLRHDRDKYDRFGRSLVQVINADGIDVGAELVKDGLAYTYIFPPNDGLLGCYFAKEKQARKTKSGIWSLPRFQTRPAATVPDSESGYQLLSGKITQRDQRGEVLTLELDGRVRVKVRGLGSAAYAGMNLPKLGQTITVRGPLNWKQGRGTLDIRHRQGFDRP</sequence>
<dbReference type="SMART" id="SM00318">
    <property type="entry name" value="SNc"/>
    <property type="match status" value="1"/>
</dbReference>
<evidence type="ECO:0000256" key="1">
    <source>
        <dbReference type="SAM" id="SignalP"/>
    </source>
</evidence>
<evidence type="ECO:0000313" key="3">
    <source>
        <dbReference type="EMBL" id="TDQ49171.1"/>
    </source>
</evidence>
<dbReference type="OrthoDB" id="6867997at2"/>
<gene>
    <name evidence="3" type="ORF">EV696_105145</name>
</gene>
<dbReference type="InterPro" id="IPR016071">
    <property type="entry name" value="Staphylococal_nuclease_OB-fold"/>
</dbReference>
<keyword evidence="1" id="KW-0732">Signal</keyword>
<name>A0A4R6UQ72_9GAMM</name>
<accession>A0A4R6UQ72</accession>
<evidence type="ECO:0000259" key="2">
    <source>
        <dbReference type="PROSITE" id="PS50830"/>
    </source>
</evidence>
<dbReference type="RefSeq" id="WP_133589556.1">
    <property type="nucleotide sequence ID" value="NZ_CP037953.1"/>
</dbReference>
<keyword evidence="4" id="KW-1185">Reference proteome</keyword>
<dbReference type="SUPFAM" id="SSF50199">
    <property type="entry name" value="Staphylococcal nuclease"/>
    <property type="match status" value="1"/>
</dbReference>
<dbReference type="EMBL" id="SNYM01000005">
    <property type="protein sequence ID" value="TDQ49171.1"/>
    <property type="molecule type" value="Genomic_DNA"/>
</dbReference>
<proteinExistence type="predicted"/>
<dbReference type="AlphaFoldDB" id="A0A4R6UQ72"/>
<dbReference type="Gene3D" id="2.40.50.90">
    <property type="match status" value="1"/>
</dbReference>
<protein>
    <submittedName>
        <fullName evidence="3">Nuclease-like protein</fullName>
    </submittedName>
</protein>
<dbReference type="Pfam" id="PF00565">
    <property type="entry name" value="SNase"/>
    <property type="match status" value="1"/>
</dbReference>
<feature type="signal peptide" evidence="1">
    <location>
        <begin position="1"/>
        <end position="25"/>
    </location>
</feature>
<comment type="caution">
    <text evidence="3">The sequence shown here is derived from an EMBL/GenBank/DDBJ whole genome shotgun (WGS) entry which is preliminary data.</text>
</comment>
<dbReference type="Proteomes" id="UP000295375">
    <property type="component" value="Unassembled WGS sequence"/>
</dbReference>